<dbReference type="HOGENOM" id="CLU_3069454_0_0_1"/>
<dbReference type="GeneID" id="5976127"/>
<dbReference type="Proteomes" id="UP000001055">
    <property type="component" value="Unassembled WGS sequence"/>
</dbReference>
<keyword evidence="1" id="KW-0472">Membrane</keyword>
<accession>Q0UH39</accession>
<feature type="transmembrane region" description="Helical" evidence="1">
    <location>
        <begin position="20"/>
        <end position="40"/>
    </location>
</feature>
<organism evidence="2 3">
    <name type="scientific">Phaeosphaeria nodorum (strain SN15 / ATCC MYA-4574 / FGSC 10173)</name>
    <name type="common">Glume blotch fungus</name>
    <name type="synonym">Parastagonospora nodorum</name>
    <dbReference type="NCBI Taxonomy" id="321614"/>
    <lineage>
        <taxon>Eukaryota</taxon>
        <taxon>Fungi</taxon>
        <taxon>Dikarya</taxon>
        <taxon>Ascomycota</taxon>
        <taxon>Pezizomycotina</taxon>
        <taxon>Dothideomycetes</taxon>
        <taxon>Pleosporomycetidae</taxon>
        <taxon>Pleosporales</taxon>
        <taxon>Pleosporineae</taxon>
        <taxon>Phaeosphaeriaceae</taxon>
        <taxon>Parastagonospora</taxon>
    </lineage>
</organism>
<dbReference type="EMBL" id="CH445337">
    <property type="protein sequence ID" value="EAT84093.1"/>
    <property type="molecule type" value="Genomic_DNA"/>
</dbReference>
<sequence>MTDYDLELTKTTIAMYISRALSVLATVFAFTTTIAALPTPGPMRSSKRRRGNC</sequence>
<gene>
    <name evidence="2" type="ORF">SNOG_08925</name>
</gene>
<keyword evidence="1" id="KW-1133">Transmembrane helix</keyword>
<dbReference type="InParanoid" id="Q0UH39"/>
<evidence type="ECO:0000313" key="3">
    <source>
        <dbReference type="Proteomes" id="UP000001055"/>
    </source>
</evidence>
<evidence type="ECO:0000313" key="2">
    <source>
        <dbReference type="EMBL" id="EAT84093.1"/>
    </source>
</evidence>
<reference evidence="3" key="1">
    <citation type="journal article" date="2007" name="Plant Cell">
        <title>Dothideomycete-plant interactions illuminated by genome sequencing and EST analysis of the wheat pathogen Stagonospora nodorum.</title>
        <authorList>
            <person name="Hane J.K."/>
            <person name="Lowe R.G."/>
            <person name="Solomon P.S."/>
            <person name="Tan K.C."/>
            <person name="Schoch C.L."/>
            <person name="Spatafora J.W."/>
            <person name="Crous P.W."/>
            <person name="Kodira C."/>
            <person name="Birren B.W."/>
            <person name="Galagan J.E."/>
            <person name="Torriani S.F."/>
            <person name="McDonald B.A."/>
            <person name="Oliver R.P."/>
        </authorList>
    </citation>
    <scope>NUCLEOTIDE SEQUENCE [LARGE SCALE GENOMIC DNA]</scope>
    <source>
        <strain evidence="3">SN15 / ATCC MYA-4574 / FGSC 10173</strain>
    </source>
</reference>
<dbReference type="AlphaFoldDB" id="Q0UH39"/>
<protein>
    <submittedName>
        <fullName evidence="2">Uncharacterized protein</fullName>
    </submittedName>
</protein>
<dbReference type="RefSeq" id="XP_001799228.1">
    <property type="nucleotide sequence ID" value="XM_001799176.1"/>
</dbReference>
<name>Q0UH39_PHANO</name>
<proteinExistence type="predicted"/>
<evidence type="ECO:0000256" key="1">
    <source>
        <dbReference type="SAM" id="Phobius"/>
    </source>
</evidence>
<keyword evidence="1" id="KW-0812">Transmembrane</keyword>
<dbReference type="KEGG" id="pno:SNOG_08925"/>